<dbReference type="InterPro" id="IPR052103">
    <property type="entry name" value="Dual_spec_Phospatases"/>
</dbReference>
<dbReference type="Proteomes" id="UP001186944">
    <property type="component" value="Unassembled WGS sequence"/>
</dbReference>
<dbReference type="PANTHER" id="PTHR45961">
    <property type="entry name" value="IP21249P"/>
    <property type="match status" value="1"/>
</dbReference>
<dbReference type="PROSITE" id="PS00383">
    <property type="entry name" value="TYR_PHOSPHATASE_1"/>
    <property type="match status" value="1"/>
</dbReference>
<reference evidence="7" key="1">
    <citation type="submission" date="2019-08" db="EMBL/GenBank/DDBJ databases">
        <title>The improved chromosome-level genome for the pearl oyster Pinctada fucata martensii using PacBio sequencing and Hi-C.</title>
        <authorList>
            <person name="Zheng Z."/>
        </authorList>
    </citation>
    <scope>NUCLEOTIDE SEQUENCE</scope>
    <source>
        <strain evidence="7">ZZ-2019</strain>
        <tissue evidence="7">Adductor muscle</tissue>
    </source>
</reference>
<evidence type="ECO:0000313" key="8">
    <source>
        <dbReference type="Proteomes" id="UP001186944"/>
    </source>
</evidence>
<dbReference type="AlphaFoldDB" id="A0AA88Y1Z6"/>
<evidence type="ECO:0000259" key="5">
    <source>
        <dbReference type="PROSITE" id="PS50054"/>
    </source>
</evidence>
<name>A0AA88Y1Z6_PINIB</name>
<feature type="domain" description="Tyrosine-protein phosphatase" evidence="5">
    <location>
        <begin position="1"/>
        <end position="111"/>
    </location>
</feature>
<dbReference type="Pfam" id="PF00782">
    <property type="entry name" value="DSPc"/>
    <property type="match status" value="1"/>
</dbReference>
<comment type="caution">
    <text evidence="7">The sequence shown here is derived from an EMBL/GenBank/DDBJ whole genome shotgun (WGS) entry which is preliminary data.</text>
</comment>
<dbReference type="PANTHER" id="PTHR45961:SF6">
    <property type="entry name" value="IP21249P"/>
    <property type="match status" value="1"/>
</dbReference>
<organism evidence="7 8">
    <name type="scientific">Pinctada imbricata</name>
    <name type="common">Atlantic pearl-oyster</name>
    <name type="synonym">Pinctada martensii</name>
    <dbReference type="NCBI Taxonomy" id="66713"/>
    <lineage>
        <taxon>Eukaryota</taxon>
        <taxon>Metazoa</taxon>
        <taxon>Spiralia</taxon>
        <taxon>Lophotrochozoa</taxon>
        <taxon>Mollusca</taxon>
        <taxon>Bivalvia</taxon>
        <taxon>Autobranchia</taxon>
        <taxon>Pteriomorphia</taxon>
        <taxon>Pterioida</taxon>
        <taxon>Pterioidea</taxon>
        <taxon>Pteriidae</taxon>
        <taxon>Pinctada</taxon>
    </lineage>
</organism>
<dbReference type="InterPro" id="IPR020422">
    <property type="entry name" value="TYR_PHOSPHATASE_DUAL_dom"/>
</dbReference>
<accession>A0AA88Y1Z6</accession>
<evidence type="ECO:0000313" key="7">
    <source>
        <dbReference type="EMBL" id="KAK3094467.1"/>
    </source>
</evidence>
<evidence type="ECO:0000256" key="4">
    <source>
        <dbReference type="SAM" id="Phobius"/>
    </source>
</evidence>
<dbReference type="PROSITE" id="PS50056">
    <property type="entry name" value="TYR_PHOSPHATASE_2"/>
    <property type="match status" value="1"/>
</dbReference>
<dbReference type="InterPro" id="IPR029021">
    <property type="entry name" value="Prot-tyrosine_phosphatase-like"/>
</dbReference>
<dbReference type="EMBL" id="VSWD01000008">
    <property type="protein sequence ID" value="KAK3094467.1"/>
    <property type="molecule type" value="Genomic_DNA"/>
</dbReference>
<evidence type="ECO:0000256" key="3">
    <source>
        <dbReference type="ARBA" id="ARBA00022912"/>
    </source>
</evidence>
<dbReference type="InterPro" id="IPR016130">
    <property type="entry name" value="Tyr_Pase_AS"/>
</dbReference>
<proteinExistence type="inferred from homology"/>
<dbReference type="Gene3D" id="3.90.190.10">
    <property type="entry name" value="Protein tyrosine phosphatase superfamily"/>
    <property type="match status" value="1"/>
</dbReference>
<evidence type="ECO:0000259" key="6">
    <source>
        <dbReference type="PROSITE" id="PS50056"/>
    </source>
</evidence>
<dbReference type="GO" id="GO:0004721">
    <property type="term" value="F:phosphoprotein phosphatase activity"/>
    <property type="evidence" value="ECO:0007669"/>
    <property type="project" value="UniProtKB-KW"/>
</dbReference>
<keyword evidence="4" id="KW-0812">Transmembrane</keyword>
<keyword evidence="4" id="KW-1133">Transmembrane helix</keyword>
<dbReference type="SUPFAM" id="SSF52799">
    <property type="entry name" value="(Phosphotyrosine protein) phosphatases II"/>
    <property type="match status" value="1"/>
</dbReference>
<keyword evidence="2" id="KW-0378">Hydrolase</keyword>
<keyword evidence="3" id="KW-0904">Protein phosphatase</keyword>
<dbReference type="SMART" id="SM00195">
    <property type="entry name" value="DSPc"/>
    <property type="match status" value="1"/>
</dbReference>
<keyword evidence="8" id="KW-1185">Reference proteome</keyword>
<evidence type="ECO:0000256" key="2">
    <source>
        <dbReference type="ARBA" id="ARBA00022801"/>
    </source>
</evidence>
<dbReference type="InterPro" id="IPR000387">
    <property type="entry name" value="Tyr_Pase_dom"/>
</dbReference>
<dbReference type="InterPro" id="IPR000340">
    <property type="entry name" value="Dual-sp_phosphatase_cat-dom"/>
</dbReference>
<feature type="transmembrane region" description="Helical" evidence="4">
    <location>
        <begin position="141"/>
        <end position="161"/>
    </location>
</feature>
<dbReference type="GO" id="GO:0005737">
    <property type="term" value="C:cytoplasm"/>
    <property type="evidence" value="ECO:0007669"/>
    <property type="project" value="TreeGrafter"/>
</dbReference>
<protein>
    <submittedName>
        <fullName evidence="7">Uncharacterized protein</fullName>
    </submittedName>
</protein>
<sequence length="167" mass="19600">MAEELYTFRYPVEGLQVYRANLKDSESENLLQDLDSYLDFIHTAEQKGGHVLVHCIAGASRSASLVIAYLVKYAGMSLKEAYEHVSECRENVYPNRNFWRCLIEFEERVRNDNTVEIRPYLTGDEPDIHYDYIKSRSLNGWFKELMMFFGMGLMILLIQLYDFTKDI</sequence>
<feature type="domain" description="Tyrosine specific protein phosphatases" evidence="6">
    <location>
        <begin position="35"/>
        <end position="100"/>
    </location>
</feature>
<evidence type="ECO:0000256" key="1">
    <source>
        <dbReference type="ARBA" id="ARBA00008601"/>
    </source>
</evidence>
<dbReference type="PROSITE" id="PS50054">
    <property type="entry name" value="TYR_PHOSPHATASE_DUAL"/>
    <property type="match status" value="1"/>
</dbReference>
<gene>
    <name evidence="7" type="ORF">FSP39_002103</name>
</gene>
<comment type="similarity">
    <text evidence="1">Belongs to the protein-tyrosine phosphatase family. Non-receptor class dual specificity subfamily.</text>
</comment>
<keyword evidence="4" id="KW-0472">Membrane</keyword>